<dbReference type="Proteomes" id="UP000830401">
    <property type="component" value="Plasmid unnamed3"/>
</dbReference>
<name>A0ABY4GE47_9BACT</name>
<evidence type="ECO:0000313" key="1">
    <source>
        <dbReference type="EMBL" id="UOQ69149.1"/>
    </source>
</evidence>
<dbReference type="RefSeq" id="WP_245126903.1">
    <property type="nucleotide sequence ID" value="NZ_CP095064.1"/>
</dbReference>
<keyword evidence="1" id="KW-0614">Plasmid</keyword>
<sequence>MGPVTFLERGWVLQKYLLVSYSYQGMRGHKHFSDKVITQFRLSERVPHHNLYRRLRELLNWDVLSQQTRAVYSHGGWNVNEAPPRLPS</sequence>
<geneLocation type="plasmid" evidence="1 2">
    <name>unnamed3</name>
</geneLocation>
<keyword evidence="2" id="KW-1185">Reference proteome</keyword>
<dbReference type="EMBL" id="CP095064">
    <property type="protein sequence ID" value="UOQ69149.1"/>
    <property type="molecule type" value="Genomic_DNA"/>
</dbReference>
<reference evidence="1" key="1">
    <citation type="submission" date="2022-04" db="EMBL/GenBank/DDBJ databases">
        <title>Hymenobacter sp. isolated from the air.</title>
        <authorList>
            <person name="Won M."/>
            <person name="Lee C.-M."/>
            <person name="Woen H.-Y."/>
            <person name="Kwon S.-W."/>
        </authorList>
    </citation>
    <scope>NUCLEOTIDE SEQUENCE</scope>
    <source>
        <strain evidence="1">5420S-77</strain>
        <plasmid evidence="1">unnamed3</plasmid>
    </source>
</reference>
<protein>
    <submittedName>
        <fullName evidence="1">Uncharacterized protein</fullName>
    </submittedName>
</protein>
<gene>
    <name evidence="1" type="ORF">MUN86_25885</name>
</gene>
<proteinExistence type="predicted"/>
<accession>A0ABY4GE47</accession>
<organism evidence="1 2">
    <name type="scientific">Hymenobacter volaticus</name>
    <dbReference type="NCBI Taxonomy" id="2932254"/>
    <lineage>
        <taxon>Bacteria</taxon>
        <taxon>Pseudomonadati</taxon>
        <taxon>Bacteroidota</taxon>
        <taxon>Cytophagia</taxon>
        <taxon>Cytophagales</taxon>
        <taxon>Hymenobacteraceae</taxon>
        <taxon>Hymenobacter</taxon>
    </lineage>
</organism>
<evidence type="ECO:0000313" key="2">
    <source>
        <dbReference type="Proteomes" id="UP000830401"/>
    </source>
</evidence>